<dbReference type="Pfam" id="PF01411">
    <property type="entry name" value="tRNA-synt_2c"/>
    <property type="match status" value="1"/>
</dbReference>
<dbReference type="SMART" id="SM00863">
    <property type="entry name" value="tRNA_SAD"/>
    <property type="match status" value="1"/>
</dbReference>
<proteinExistence type="predicted"/>
<dbReference type="PROSITE" id="PS50860">
    <property type="entry name" value="AA_TRNA_LIGASE_II_ALA"/>
    <property type="match status" value="1"/>
</dbReference>
<evidence type="ECO:0000256" key="4">
    <source>
        <dbReference type="ARBA" id="ARBA00022723"/>
    </source>
</evidence>
<evidence type="ECO:0000259" key="7">
    <source>
        <dbReference type="PROSITE" id="PS50860"/>
    </source>
</evidence>
<dbReference type="InterPro" id="IPR051335">
    <property type="entry name" value="Alanyl-tRNA_Editing_Enzymes"/>
</dbReference>
<keyword evidence="5" id="KW-0862">Zinc</keyword>
<evidence type="ECO:0000313" key="9">
    <source>
        <dbReference type="Proteomes" id="UP001207830"/>
    </source>
</evidence>
<dbReference type="InterPro" id="IPR012947">
    <property type="entry name" value="tRNA_SAD"/>
</dbReference>
<evidence type="ECO:0000313" key="8">
    <source>
        <dbReference type="EMBL" id="MCY0112031.1"/>
    </source>
</evidence>
<dbReference type="EMBL" id="JANIGP010000039">
    <property type="protein sequence ID" value="MCY0112031.1"/>
    <property type="molecule type" value="Genomic_DNA"/>
</dbReference>
<keyword evidence="9" id="KW-1185">Reference proteome</keyword>
<sequence length="250" mass="27276">MSVHTLETLSLFNAEPYRRDFSARVIAVVDQAVVLEHTLFYPSGGGQPGDSGHFSLADGTRIDVTGTLRDPALPSIIWHQVAQCPPHLGVGTLLNASLDWQRRYQHMKMHTCLHLLGALINAPVTGCSISADKGRLDFDLPDMTLDKDRITHDLNALIAQARAVNVLSLPAAEYPALLERIGSKTTRPAAIQGDLRVIEVAGIDVQPCGGTHVLNTREIGRVYCEKIEKKSQRNRRVILRFAADDAASSG</sequence>
<dbReference type="RefSeq" id="WP_267805946.1">
    <property type="nucleotide sequence ID" value="NZ_JANIGP010000039.1"/>
</dbReference>
<dbReference type="InterPro" id="IPR018165">
    <property type="entry name" value="Ala-tRNA-synth_IIc_core"/>
</dbReference>
<feature type="domain" description="Alanyl-transfer RNA synthetases family profile" evidence="7">
    <location>
        <begin position="1"/>
        <end position="237"/>
    </location>
</feature>
<gene>
    <name evidence="8" type="ORF">NQF78_27390</name>
</gene>
<dbReference type="InterPro" id="IPR018163">
    <property type="entry name" value="Thr/Ala-tRNA-synth_IIc_edit"/>
</dbReference>
<protein>
    <recommendedName>
        <fullName evidence="3">Alanine--tRNA ligase</fullName>
    </recommendedName>
    <alternativeName>
        <fullName evidence="6">Alanyl-tRNA synthetase</fullName>
    </alternativeName>
</protein>
<evidence type="ECO:0000256" key="3">
    <source>
        <dbReference type="ARBA" id="ARBA00017959"/>
    </source>
</evidence>
<dbReference type="Gene3D" id="3.30.980.10">
    <property type="entry name" value="Threonyl-trna Synthetase, Chain A, domain 2"/>
    <property type="match status" value="1"/>
</dbReference>
<dbReference type="SUPFAM" id="SSF50447">
    <property type="entry name" value="Translation proteins"/>
    <property type="match status" value="1"/>
</dbReference>
<comment type="cofactor">
    <cofactor evidence="1">
        <name>Zn(2+)</name>
        <dbReference type="ChEBI" id="CHEBI:29105"/>
    </cofactor>
</comment>
<dbReference type="PANTHER" id="PTHR43462">
    <property type="entry name" value="ALANYL-TRNA EDITING PROTEIN"/>
    <property type="match status" value="1"/>
</dbReference>
<evidence type="ECO:0000256" key="6">
    <source>
        <dbReference type="ARBA" id="ARBA00032577"/>
    </source>
</evidence>
<accession>A0ABT3Z2R8</accession>
<dbReference type="InterPro" id="IPR009000">
    <property type="entry name" value="Transl_B-barrel_sf"/>
</dbReference>
<organism evidence="8 9">
    <name type="scientific">Pseudomonas monsensis</name>
    <dbReference type="NCBI Taxonomy" id="2745509"/>
    <lineage>
        <taxon>Bacteria</taxon>
        <taxon>Pseudomonadati</taxon>
        <taxon>Pseudomonadota</taxon>
        <taxon>Gammaproteobacteria</taxon>
        <taxon>Pseudomonadales</taxon>
        <taxon>Pseudomonadaceae</taxon>
        <taxon>Pseudomonas</taxon>
    </lineage>
</organism>
<dbReference type="InterPro" id="IPR018164">
    <property type="entry name" value="Ala-tRNA-synth_IIc_N"/>
</dbReference>
<reference evidence="8 9" key="1">
    <citation type="submission" date="2022-07" db="EMBL/GenBank/DDBJ databases">
        <title>Characterization of plant growth promoting rhizobacteria (PGPR) for use as bioinoculants in agriculture.</title>
        <authorList>
            <person name="Hassen A.I."/>
            <person name="Pierneef R."/>
        </authorList>
    </citation>
    <scope>NUCLEOTIDE SEQUENCE [LARGE SCALE GENOMIC DNA]</scope>
    <source>
        <strain evidence="8 9">SARCC-3054</strain>
    </source>
</reference>
<evidence type="ECO:0000256" key="2">
    <source>
        <dbReference type="ARBA" id="ARBA00004496"/>
    </source>
</evidence>
<dbReference type="SUPFAM" id="SSF55186">
    <property type="entry name" value="ThrRS/AlaRS common domain"/>
    <property type="match status" value="1"/>
</dbReference>
<evidence type="ECO:0000256" key="5">
    <source>
        <dbReference type="ARBA" id="ARBA00022833"/>
    </source>
</evidence>
<comment type="subcellular location">
    <subcellularLocation>
        <location evidence="2">Cytoplasm</location>
    </subcellularLocation>
</comment>
<keyword evidence="4" id="KW-0479">Metal-binding</keyword>
<dbReference type="Gene3D" id="2.40.30.130">
    <property type="match status" value="1"/>
</dbReference>
<evidence type="ECO:0000256" key="1">
    <source>
        <dbReference type="ARBA" id="ARBA00001947"/>
    </source>
</evidence>
<comment type="caution">
    <text evidence="8">The sequence shown here is derived from an EMBL/GenBank/DDBJ whole genome shotgun (WGS) entry which is preliminary data.</text>
</comment>
<dbReference type="Pfam" id="PF07973">
    <property type="entry name" value="tRNA_SAD"/>
    <property type="match status" value="1"/>
</dbReference>
<dbReference type="Proteomes" id="UP001207830">
    <property type="component" value="Unassembled WGS sequence"/>
</dbReference>
<dbReference type="PANTHER" id="PTHR43462:SF1">
    <property type="entry name" value="ALANYL-TRNA EDITING PROTEIN AARSD1"/>
    <property type="match status" value="1"/>
</dbReference>
<name>A0ABT3Z2R8_9PSED</name>